<protein>
    <submittedName>
        <fullName evidence="2">Uncharacterized protein</fullName>
    </submittedName>
</protein>
<organism evidence="2">
    <name type="scientific">hydrothermal vent metagenome</name>
    <dbReference type="NCBI Taxonomy" id="652676"/>
    <lineage>
        <taxon>unclassified sequences</taxon>
        <taxon>metagenomes</taxon>
        <taxon>ecological metagenomes</taxon>
    </lineage>
</organism>
<dbReference type="AlphaFoldDB" id="A0A1W1BNB2"/>
<feature type="region of interest" description="Disordered" evidence="1">
    <location>
        <begin position="1"/>
        <end position="31"/>
    </location>
</feature>
<dbReference type="EMBL" id="FPHC01000036">
    <property type="protein sequence ID" value="SFV54961.1"/>
    <property type="molecule type" value="Genomic_DNA"/>
</dbReference>
<accession>A0A1W1BNB2</accession>
<proteinExistence type="predicted"/>
<feature type="compositionally biased region" description="Basic residues" evidence="1">
    <location>
        <begin position="1"/>
        <end position="16"/>
    </location>
</feature>
<evidence type="ECO:0000313" key="2">
    <source>
        <dbReference type="EMBL" id="SFV54961.1"/>
    </source>
</evidence>
<gene>
    <name evidence="2" type="ORF">MNB_SV-6-812</name>
</gene>
<reference evidence="2" key="1">
    <citation type="submission" date="2016-10" db="EMBL/GenBank/DDBJ databases">
        <authorList>
            <person name="de Groot N.N."/>
        </authorList>
    </citation>
    <scope>NUCLEOTIDE SEQUENCE</scope>
</reference>
<sequence length="46" mass="5165">MPPQRQRGKAQAKKQRGLSLTRLKPSPPSFARTLVVSKNQTQFIST</sequence>
<evidence type="ECO:0000256" key="1">
    <source>
        <dbReference type="SAM" id="MobiDB-lite"/>
    </source>
</evidence>
<name>A0A1W1BNB2_9ZZZZ</name>